<sequence length="100" mass="11520">MGFQRIMALHVHDELEYQAYRDAMLPILHFYGSDFGYDFAVSEVLKSKTNSQINRVFTIDFPSEEVMNAFFSDESYLSVKQRHFNASVTSSTVIGLHETD</sequence>
<comment type="caution">
    <text evidence="2">The sequence shown here is derived from an EMBL/GenBank/DDBJ whole genome shotgun (WGS) entry which is preliminary data.</text>
</comment>
<dbReference type="Pfam" id="PF07045">
    <property type="entry name" value="DUF1330"/>
    <property type="match status" value="1"/>
</dbReference>
<dbReference type="Proteomes" id="UP001202134">
    <property type="component" value="Unassembled WGS sequence"/>
</dbReference>
<evidence type="ECO:0000259" key="1">
    <source>
        <dbReference type="Pfam" id="PF07045"/>
    </source>
</evidence>
<dbReference type="InterPro" id="IPR010753">
    <property type="entry name" value="DUF1330"/>
</dbReference>
<reference evidence="2 3" key="1">
    <citation type="submission" date="2022-01" db="EMBL/GenBank/DDBJ databases">
        <title>Whole genome-based taxonomy of the Shewanellaceae.</title>
        <authorList>
            <person name="Martin-Rodriguez A.J."/>
        </authorList>
    </citation>
    <scope>NUCLEOTIDE SEQUENCE [LARGE SCALE GENOMIC DNA]</scope>
    <source>
        <strain evidence="2 3">DSM 24955</strain>
    </source>
</reference>
<keyword evidence="3" id="KW-1185">Reference proteome</keyword>
<gene>
    <name evidence="2" type="ORF">L2737_09420</name>
</gene>
<dbReference type="Gene3D" id="3.30.70.100">
    <property type="match status" value="1"/>
</dbReference>
<feature type="domain" description="DUF1330" evidence="1">
    <location>
        <begin position="6"/>
        <end position="93"/>
    </location>
</feature>
<dbReference type="InterPro" id="IPR011008">
    <property type="entry name" value="Dimeric_a/b-barrel"/>
</dbReference>
<evidence type="ECO:0000313" key="2">
    <source>
        <dbReference type="EMBL" id="MCL1045543.1"/>
    </source>
</evidence>
<name>A0ABT0KNW2_9GAMM</name>
<protein>
    <submittedName>
        <fullName evidence="2">DUF1330 domain-containing protein</fullName>
    </submittedName>
</protein>
<dbReference type="EMBL" id="JAKIKU010000004">
    <property type="protein sequence ID" value="MCL1045543.1"/>
    <property type="molecule type" value="Genomic_DNA"/>
</dbReference>
<dbReference type="SUPFAM" id="SSF54909">
    <property type="entry name" value="Dimeric alpha+beta barrel"/>
    <property type="match status" value="1"/>
</dbReference>
<evidence type="ECO:0000313" key="3">
    <source>
        <dbReference type="Proteomes" id="UP001202134"/>
    </source>
</evidence>
<organism evidence="2 3">
    <name type="scientific">Shewanella electrodiphila</name>
    <dbReference type="NCBI Taxonomy" id="934143"/>
    <lineage>
        <taxon>Bacteria</taxon>
        <taxon>Pseudomonadati</taxon>
        <taxon>Pseudomonadota</taxon>
        <taxon>Gammaproteobacteria</taxon>
        <taxon>Alteromonadales</taxon>
        <taxon>Shewanellaceae</taxon>
        <taxon>Shewanella</taxon>
    </lineage>
</organism>
<accession>A0ABT0KNW2</accession>
<proteinExistence type="predicted"/>
<dbReference type="RefSeq" id="WP_248955558.1">
    <property type="nucleotide sequence ID" value="NZ_JAKIKU010000004.1"/>
</dbReference>